<organism evidence="1 2">
    <name type="scientific">Lutispora thermophila DSM 19022</name>
    <dbReference type="NCBI Taxonomy" id="1122184"/>
    <lineage>
        <taxon>Bacteria</taxon>
        <taxon>Bacillati</taxon>
        <taxon>Bacillota</taxon>
        <taxon>Clostridia</taxon>
        <taxon>Lutisporales</taxon>
        <taxon>Lutisporaceae</taxon>
        <taxon>Lutispora</taxon>
    </lineage>
</organism>
<dbReference type="AlphaFoldDB" id="A0A1M6BSD2"/>
<sequence>MSGKHGKFKRREIRDLIQNEYGLKVYNMHEGDKGILTYTNQGDKIFKKMKKDEAQLLFVASAYNHIKSKGFKNISALCKTLEGKYYTKYDGSLYVLEDSMKGKSFSITSEEDGRKIGEVLAKFHTAANNFIPATGSRAKVDWGRWIDKVKVQSVRLKKFKEIAESGTYSTKFDRIFLKYVDEYIKQAEEAYILLKNSGYMERVYMAMQTNQLCHKTFKKHSLTLLDDGDIFISSLENCSYDIIETDLVSLLESCVGTKSLAYLESVLQGYSSLKPLDANSINIIRALLIQPGRFYKIVNRYYGKKKNYNEYELLKKMERGIRKEERRKEIAKKLEEVMQ</sequence>
<dbReference type="NCBIfam" id="TIGR02906">
    <property type="entry name" value="spore_CotS"/>
    <property type="match status" value="1"/>
</dbReference>
<dbReference type="OrthoDB" id="9771902at2"/>
<dbReference type="InterPro" id="IPR047175">
    <property type="entry name" value="CotS-like"/>
</dbReference>
<dbReference type="Gene3D" id="3.90.1200.10">
    <property type="match status" value="1"/>
</dbReference>
<keyword evidence="1" id="KW-0946">Virion</keyword>
<dbReference type="RefSeq" id="WP_073024206.1">
    <property type="nucleotide sequence ID" value="NZ_FQZS01000004.1"/>
</dbReference>
<keyword evidence="2" id="KW-1185">Reference proteome</keyword>
<evidence type="ECO:0000313" key="2">
    <source>
        <dbReference type="Proteomes" id="UP000184442"/>
    </source>
</evidence>
<dbReference type="GO" id="GO:0042601">
    <property type="term" value="C:endospore-forming forespore"/>
    <property type="evidence" value="ECO:0007669"/>
    <property type="project" value="TreeGrafter"/>
</dbReference>
<protein>
    <submittedName>
        <fullName evidence="1">Spore coat protein, CotS family</fullName>
    </submittedName>
</protein>
<dbReference type="Proteomes" id="UP000184442">
    <property type="component" value="Unassembled WGS sequence"/>
</dbReference>
<gene>
    <name evidence="1" type="ORF">SAMN02745176_00512</name>
</gene>
<dbReference type="InterPro" id="IPR014255">
    <property type="entry name" value="Spore_coat_CotS"/>
</dbReference>
<reference evidence="1 2" key="1">
    <citation type="submission" date="2016-11" db="EMBL/GenBank/DDBJ databases">
        <authorList>
            <person name="Jaros S."/>
            <person name="Januszkiewicz K."/>
            <person name="Wedrychowicz H."/>
        </authorList>
    </citation>
    <scope>NUCLEOTIDE SEQUENCE [LARGE SCALE GENOMIC DNA]</scope>
    <source>
        <strain evidence="1 2">DSM 19022</strain>
    </source>
</reference>
<dbReference type="PANTHER" id="PTHR39179:SF1">
    <property type="entry name" value="SPORE COAT PROTEIN I"/>
    <property type="match status" value="1"/>
</dbReference>
<proteinExistence type="predicted"/>
<dbReference type="EMBL" id="FQZS01000004">
    <property type="protein sequence ID" value="SHI51632.1"/>
    <property type="molecule type" value="Genomic_DNA"/>
</dbReference>
<dbReference type="PANTHER" id="PTHR39179">
    <property type="entry name" value="SPORE COAT PROTEIN I"/>
    <property type="match status" value="1"/>
</dbReference>
<name>A0A1M6BSD2_9FIRM</name>
<evidence type="ECO:0000313" key="1">
    <source>
        <dbReference type="EMBL" id="SHI51632.1"/>
    </source>
</evidence>
<dbReference type="STRING" id="1122184.SAMN02745176_00512"/>
<dbReference type="InterPro" id="IPR011009">
    <property type="entry name" value="Kinase-like_dom_sf"/>
</dbReference>
<accession>A0A1M6BSD2</accession>
<keyword evidence="1" id="KW-0167">Capsid protein</keyword>
<dbReference type="SUPFAM" id="SSF56112">
    <property type="entry name" value="Protein kinase-like (PK-like)"/>
    <property type="match status" value="1"/>
</dbReference>
<dbReference type="Gene3D" id="3.30.200.20">
    <property type="entry name" value="Phosphorylase Kinase, domain 1"/>
    <property type="match status" value="1"/>
</dbReference>